<dbReference type="RefSeq" id="XP_036359292.1">
    <property type="nucleotide sequence ID" value="XM_036503399.1"/>
</dbReference>
<evidence type="ECO:0000313" key="3">
    <source>
        <dbReference type="RefSeq" id="XP_036359292.1"/>
    </source>
</evidence>
<dbReference type="Proteomes" id="UP000515154">
    <property type="component" value="Linkage group LG5"/>
</dbReference>
<proteinExistence type="predicted"/>
<protein>
    <submittedName>
        <fullName evidence="3 4">Protein FAM177B isoform X1</fullName>
    </submittedName>
</protein>
<evidence type="ECO:0000313" key="4">
    <source>
        <dbReference type="RefSeq" id="XP_036359293.1"/>
    </source>
</evidence>
<dbReference type="PANTHER" id="PTHR31206:SF1">
    <property type="entry name" value="LP10445P"/>
    <property type="match status" value="1"/>
</dbReference>
<gene>
    <name evidence="3 4 5" type="primary">LOC115212138</name>
</gene>
<evidence type="ECO:0000256" key="1">
    <source>
        <dbReference type="SAM" id="MobiDB-lite"/>
    </source>
</evidence>
<reference evidence="3 4" key="1">
    <citation type="submission" date="2025-08" db="UniProtKB">
        <authorList>
            <consortium name="RefSeq"/>
        </authorList>
    </citation>
    <scope>IDENTIFICATION</scope>
</reference>
<dbReference type="InterPro" id="IPR028260">
    <property type="entry name" value="FAM177"/>
</dbReference>
<sequence length="164" mass="18883">MAQVQTPDRDFTSIPLDGDANHASKKKAPKRVLHFSDGILEEYSTDEEEQPEVKTQTTLDPRRVNVSTLNWLPWIWYYMVLVSAKTFNAADLCGEKLAWFFGITSPKYQYAIDEYYKEQEEKTNTEKERLHSVKTSSEPVTAPPASKNVSENPPTQDYENLDKF</sequence>
<accession>A0A7E6EX11</accession>
<dbReference type="RefSeq" id="XP_036359293.1">
    <property type="nucleotide sequence ID" value="XM_036503400.1"/>
</dbReference>
<name>A0A7E6EX11_9MOLL</name>
<dbReference type="AlphaFoldDB" id="A0A7E6EX11"/>
<feature type="compositionally biased region" description="Basic and acidic residues" evidence="1">
    <location>
        <begin position="121"/>
        <end position="131"/>
    </location>
</feature>
<evidence type="ECO:0000313" key="2">
    <source>
        <dbReference type="Proteomes" id="UP000515154"/>
    </source>
</evidence>
<dbReference type="PANTHER" id="PTHR31206">
    <property type="entry name" value="LP10445P"/>
    <property type="match status" value="1"/>
</dbReference>
<organism evidence="2 3">
    <name type="scientific">Octopus sinensis</name>
    <name type="common">East Asian common octopus</name>
    <dbReference type="NCBI Taxonomy" id="2607531"/>
    <lineage>
        <taxon>Eukaryota</taxon>
        <taxon>Metazoa</taxon>
        <taxon>Spiralia</taxon>
        <taxon>Lophotrochozoa</taxon>
        <taxon>Mollusca</taxon>
        <taxon>Cephalopoda</taxon>
        <taxon>Coleoidea</taxon>
        <taxon>Octopodiformes</taxon>
        <taxon>Octopoda</taxon>
        <taxon>Incirrata</taxon>
        <taxon>Octopodidae</taxon>
        <taxon>Octopus</taxon>
    </lineage>
</organism>
<dbReference type="Pfam" id="PF14774">
    <property type="entry name" value="FAM177"/>
    <property type="match status" value="1"/>
</dbReference>
<feature type="region of interest" description="Disordered" evidence="1">
    <location>
        <begin position="1"/>
        <end position="29"/>
    </location>
</feature>
<feature type="compositionally biased region" description="Polar residues" evidence="1">
    <location>
        <begin position="147"/>
        <end position="158"/>
    </location>
</feature>
<dbReference type="KEGG" id="osn:115212138"/>
<evidence type="ECO:0000313" key="5">
    <source>
        <dbReference type="RefSeq" id="XP_036359294.1"/>
    </source>
</evidence>
<dbReference type="RefSeq" id="XP_036359294.1">
    <property type="nucleotide sequence ID" value="XM_036503401.1"/>
</dbReference>
<feature type="region of interest" description="Disordered" evidence="1">
    <location>
        <begin position="121"/>
        <end position="164"/>
    </location>
</feature>
<keyword evidence="2" id="KW-1185">Reference proteome</keyword>